<dbReference type="InterPro" id="IPR034144">
    <property type="entry name" value="TOPRIM_TopoIII"/>
</dbReference>
<evidence type="ECO:0000313" key="11">
    <source>
        <dbReference type="Proteomes" id="UP000603453"/>
    </source>
</evidence>
<dbReference type="Proteomes" id="UP000603453">
    <property type="component" value="Unassembled WGS sequence"/>
</dbReference>
<dbReference type="SMART" id="SM00493">
    <property type="entry name" value="TOPRIM"/>
    <property type="match status" value="1"/>
</dbReference>
<evidence type="ECO:0000256" key="6">
    <source>
        <dbReference type="RuleBase" id="RU362092"/>
    </source>
</evidence>
<dbReference type="SMART" id="SM00437">
    <property type="entry name" value="TOP1Ac"/>
    <property type="match status" value="1"/>
</dbReference>
<dbReference type="SUPFAM" id="SSF56712">
    <property type="entry name" value="Prokaryotic type I DNA topoisomerase"/>
    <property type="match status" value="1"/>
</dbReference>
<dbReference type="GO" id="GO:0005634">
    <property type="term" value="C:nucleus"/>
    <property type="evidence" value="ECO:0007669"/>
    <property type="project" value="TreeGrafter"/>
</dbReference>
<dbReference type="Pfam" id="PF01131">
    <property type="entry name" value="Topoisom_bac"/>
    <property type="match status" value="1"/>
</dbReference>
<dbReference type="GO" id="GO:0006310">
    <property type="term" value="P:DNA recombination"/>
    <property type="evidence" value="ECO:0007669"/>
    <property type="project" value="TreeGrafter"/>
</dbReference>
<dbReference type="GO" id="GO:0003677">
    <property type="term" value="F:DNA binding"/>
    <property type="evidence" value="ECO:0007669"/>
    <property type="project" value="UniProtKB-KW"/>
</dbReference>
<keyword evidence="5 6" id="KW-0413">Isomerase</keyword>
<feature type="domain" description="Toprim" evidence="8">
    <location>
        <begin position="9"/>
        <end position="154"/>
    </location>
</feature>
<name>A0A8H7R5R6_9FUNG</name>
<comment type="function">
    <text evidence="6">Introduces a single-strand break via transesterification at a target site in duplex DNA. Releases the supercoiling and torsional tension of DNA introduced during the DNA replication and transcription by transiently cleaving and rejoining one strand of the DNA duplex. The scissile phosphodiester is attacked by the catalytic tyrosine of the enzyme, resulting in the formation of a DNA-(5'-phosphotyrosyl)-enzyme intermediate and the expulsion of a 3'-OH DNA strand.</text>
</comment>
<dbReference type="InterPro" id="IPR023406">
    <property type="entry name" value="Topo_IA_AS"/>
</dbReference>
<dbReference type="SMART" id="SM00436">
    <property type="entry name" value="TOP1Bc"/>
    <property type="match status" value="1"/>
</dbReference>
<comment type="similarity">
    <text evidence="2 6">Belongs to the type IA topoisomerase family.</text>
</comment>
<organism evidence="10 11">
    <name type="scientific">Mucor saturninus</name>
    <dbReference type="NCBI Taxonomy" id="64648"/>
    <lineage>
        <taxon>Eukaryota</taxon>
        <taxon>Fungi</taxon>
        <taxon>Fungi incertae sedis</taxon>
        <taxon>Mucoromycota</taxon>
        <taxon>Mucoromycotina</taxon>
        <taxon>Mucoromycetes</taxon>
        <taxon>Mucorales</taxon>
        <taxon>Mucorineae</taxon>
        <taxon>Mucoraceae</taxon>
        <taxon>Mucor</taxon>
    </lineage>
</organism>
<dbReference type="InterPro" id="IPR013826">
    <property type="entry name" value="Topo_IA_cen_sub3"/>
</dbReference>
<dbReference type="InterPro" id="IPR006171">
    <property type="entry name" value="TOPRIM_dom"/>
</dbReference>
<dbReference type="InterPro" id="IPR023405">
    <property type="entry name" value="Topo_IA_core_domain"/>
</dbReference>
<feature type="region of interest" description="Disordered" evidence="7">
    <location>
        <begin position="616"/>
        <end position="674"/>
    </location>
</feature>
<dbReference type="FunFam" id="3.40.50.140:FF:000003">
    <property type="entry name" value="DNA topoisomerase"/>
    <property type="match status" value="1"/>
</dbReference>
<dbReference type="GO" id="GO:0003917">
    <property type="term" value="F:DNA topoisomerase type I (single strand cut, ATP-independent) activity"/>
    <property type="evidence" value="ECO:0007669"/>
    <property type="project" value="UniProtKB-EC"/>
</dbReference>
<dbReference type="AlphaFoldDB" id="A0A8H7R5R6"/>
<dbReference type="PRINTS" id="PR00417">
    <property type="entry name" value="PRTPISMRASEI"/>
</dbReference>
<dbReference type="Gene3D" id="1.10.460.10">
    <property type="entry name" value="Topoisomerase I, domain 2"/>
    <property type="match status" value="1"/>
</dbReference>
<keyword evidence="3 6" id="KW-0799">Topoisomerase</keyword>
<reference evidence="10" key="1">
    <citation type="submission" date="2020-12" db="EMBL/GenBank/DDBJ databases">
        <title>Metabolic potential, ecology and presence of endohyphal bacteria is reflected in genomic diversity of Mucoromycotina.</title>
        <authorList>
            <person name="Muszewska A."/>
            <person name="Okrasinska A."/>
            <person name="Steczkiewicz K."/>
            <person name="Drgas O."/>
            <person name="Orlowska M."/>
            <person name="Perlinska-Lenart U."/>
            <person name="Aleksandrzak-Piekarczyk T."/>
            <person name="Szatraj K."/>
            <person name="Zielenkiewicz U."/>
            <person name="Pilsyk S."/>
            <person name="Malc E."/>
            <person name="Mieczkowski P."/>
            <person name="Kruszewska J.S."/>
            <person name="Biernat P."/>
            <person name="Pawlowska J."/>
        </authorList>
    </citation>
    <scope>NUCLEOTIDE SEQUENCE</scope>
    <source>
        <strain evidence="10">WA0000017839</strain>
    </source>
</reference>
<dbReference type="PROSITE" id="PS50880">
    <property type="entry name" value="TOPRIM"/>
    <property type="match status" value="1"/>
</dbReference>
<feature type="compositionally biased region" description="Basic residues" evidence="7">
    <location>
        <begin position="656"/>
        <end position="674"/>
    </location>
</feature>
<evidence type="ECO:0000313" key="10">
    <source>
        <dbReference type="EMBL" id="KAG2205079.1"/>
    </source>
</evidence>
<sequence>NIFLCLNMRVLCVAEKPSASKKIAGVLSDSHFATSNTGDQHVKNYEFTYNLSTGPASFVMTCLKGHLMELAFDGPINKDWNNYAIDDLFHTPVTKTISGYHVPIADNIKQQVRRADVLFIWTDCDREGEAIGGDVADLCRHVKPNIQVWRAHFSSMQPAAIHRAAQNHVPLDMKQVEAVRARSELDLRIGAAFTRLQTIQLRSHFDPADRPVLSYGSCQFPTLGFVVDRYQLVENFIPEDFWKITMTHEQQREGSDNQPIKTTFNWRRKHLFDQWDCFILFEICYNVKIATVTKVQSKQTSKWKPLPLTTVEMQKVACRVLGLSGSHIMTIAEDLYTRGLISYPRTETDQFERGFDFMTLIGHQIQDRNWGEHAQVLRDGEFEQPRFGTNNDKAHPPIHPTAYDVTLTGDHKRVYEFIVRRFLGCCWKNAIGHETTVEVKMDTEFFDAKGLVILEKNYLEVYTYDKWSGNEIPEFHEGDQFVPDSLNMEAGKTTAPKFLTESDLIGLMEKNEIGTDATIAEHIQKVIDRKYVYKEGTYFKPLTLGTALVLGYNQVGLEASLSKPQLRRSMEADLKEICNGNKTFEQVRRNSLAQYREMFDILKVNFSRIEQSMRTNFNMQDDRSHGGSGTSRNHGNGNRGAGRGRGTDSAPTRGRGGTRARGRGRGRGQRGRGA</sequence>
<feature type="non-terminal residue" evidence="10">
    <location>
        <position position="1"/>
    </location>
</feature>
<evidence type="ECO:0000256" key="2">
    <source>
        <dbReference type="ARBA" id="ARBA00009446"/>
    </source>
</evidence>
<dbReference type="OrthoDB" id="430051at2759"/>
<dbReference type="CDD" id="cd00186">
    <property type="entry name" value="TOP1Ac"/>
    <property type="match status" value="1"/>
</dbReference>
<comment type="catalytic activity">
    <reaction evidence="1 6">
        <text>ATP-independent breakage of single-stranded DNA, followed by passage and rejoining.</text>
        <dbReference type="EC" id="5.6.2.1"/>
    </reaction>
</comment>
<dbReference type="GO" id="GO:0006281">
    <property type="term" value="P:DNA repair"/>
    <property type="evidence" value="ECO:0007669"/>
    <property type="project" value="TreeGrafter"/>
</dbReference>
<dbReference type="PROSITE" id="PS00396">
    <property type="entry name" value="TOPO_IA_1"/>
    <property type="match status" value="1"/>
</dbReference>
<evidence type="ECO:0000256" key="5">
    <source>
        <dbReference type="ARBA" id="ARBA00023235"/>
    </source>
</evidence>
<evidence type="ECO:0000259" key="9">
    <source>
        <dbReference type="PROSITE" id="PS52039"/>
    </source>
</evidence>
<dbReference type="InterPro" id="IPR003602">
    <property type="entry name" value="Topo_IA_DNA-bd_dom"/>
</dbReference>
<dbReference type="EC" id="5.6.2.1" evidence="6"/>
<evidence type="ECO:0000256" key="3">
    <source>
        <dbReference type="ARBA" id="ARBA00023029"/>
    </source>
</evidence>
<evidence type="ECO:0000256" key="4">
    <source>
        <dbReference type="ARBA" id="ARBA00023125"/>
    </source>
</evidence>
<dbReference type="GO" id="GO:0031422">
    <property type="term" value="C:RecQ family helicase-topoisomerase III complex"/>
    <property type="evidence" value="ECO:0007669"/>
    <property type="project" value="TreeGrafter"/>
</dbReference>
<dbReference type="PANTHER" id="PTHR11390">
    <property type="entry name" value="PROKARYOTIC DNA TOPOISOMERASE"/>
    <property type="match status" value="1"/>
</dbReference>
<dbReference type="EMBL" id="JAEPRD010000039">
    <property type="protein sequence ID" value="KAG2205079.1"/>
    <property type="molecule type" value="Genomic_DNA"/>
</dbReference>
<dbReference type="PANTHER" id="PTHR11390:SF21">
    <property type="entry name" value="DNA TOPOISOMERASE 3-ALPHA"/>
    <property type="match status" value="1"/>
</dbReference>
<comment type="caution">
    <text evidence="10">The sequence shown here is derived from an EMBL/GenBank/DDBJ whole genome shotgun (WGS) entry which is preliminary data.</text>
</comment>
<dbReference type="InterPro" id="IPR013497">
    <property type="entry name" value="Topo_IA_cen"/>
</dbReference>
<dbReference type="Gene3D" id="1.10.290.10">
    <property type="entry name" value="Topoisomerase I, domain 4"/>
    <property type="match status" value="1"/>
</dbReference>
<dbReference type="InterPro" id="IPR000380">
    <property type="entry name" value="Topo_IA"/>
</dbReference>
<dbReference type="CDD" id="cd03362">
    <property type="entry name" value="TOPRIM_TopoIA_TopoIII"/>
    <property type="match status" value="1"/>
</dbReference>
<evidence type="ECO:0000259" key="8">
    <source>
        <dbReference type="PROSITE" id="PS50880"/>
    </source>
</evidence>
<dbReference type="InterPro" id="IPR013824">
    <property type="entry name" value="Topo_IA_cen_sub1"/>
</dbReference>
<evidence type="ECO:0000256" key="7">
    <source>
        <dbReference type="SAM" id="MobiDB-lite"/>
    </source>
</evidence>
<dbReference type="PROSITE" id="PS52039">
    <property type="entry name" value="TOPO_IA_2"/>
    <property type="match status" value="1"/>
</dbReference>
<dbReference type="Pfam" id="PF01751">
    <property type="entry name" value="Toprim"/>
    <property type="match status" value="1"/>
</dbReference>
<evidence type="ECO:0000256" key="1">
    <source>
        <dbReference type="ARBA" id="ARBA00000213"/>
    </source>
</evidence>
<dbReference type="Gene3D" id="3.40.50.140">
    <property type="match status" value="1"/>
</dbReference>
<dbReference type="InterPro" id="IPR003601">
    <property type="entry name" value="Topo_IA_2"/>
</dbReference>
<gene>
    <name evidence="10" type="ORF">INT47_002173</name>
</gene>
<dbReference type="InterPro" id="IPR013825">
    <property type="entry name" value="Topo_IA_cen_sub2"/>
</dbReference>
<feature type="domain" description="Topo IA-type catalytic" evidence="9">
    <location>
        <begin position="172"/>
        <end position="599"/>
    </location>
</feature>
<dbReference type="Gene3D" id="2.70.20.10">
    <property type="entry name" value="Topoisomerase I, domain 3"/>
    <property type="match status" value="1"/>
</dbReference>
<accession>A0A8H7R5R6</accession>
<keyword evidence="11" id="KW-1185">Reference proteome</keyword>
<keyword evidence="4 6" id="KW-0238">DNA-binding</keyword>
<proteinExistence type="inferred from homology"/>
<protein>
    <recommendedName>
        <fullName evidence="6">DNA topoisomerase</fullName>
        <ecNumber evidence="6">5.6.2.1</ecNumber>
    </recommendedName>
</protein>
<dbReference type="FunFam" id="1.10.290.10:FF:000001">
    <property type="entry name" value="DNA topoisomerase"/>
    <property type="match status" value="1"/>
</dbReference>
<dbReference type="GO" id="GO:0006265">
    <property type="term" value="P:DNA topological change"/>
    <property type="evidence" value="ECO:0007669"/>
    <property type="project" value="InterPro"/>
</dbReference>